<organism evidence="4 5">
    <name type="scientific">Candidatus Clostridium radicumherbarum</name>
    <dbReference type="NCBI Taxonomy" id="3381662"/>
    <lineage>
        <taxon>Bacteria</taxon>
        <taxon>Bacillati</taxon>
        <taxon>Bacillota</taxon>
        <taxon>Clostridia</taxon>
        <taxon>Eubacteriales</taxon>
        <taxon>Clostridiaceae</taxon>
        <taxon>Clostridium</taxon>
    </lineage>
</organism>
<dbReference type="PANTHER" id="PTHR33393:SF11">
    <property type="entry name" value="POLYGLUTAMINE SYNTHESIS ACCESSORY PROTEIN RV0574C-RELATED"/>
    <property type="match status" value="1"/>
</dbReference>
<dbReference type="Proteomes" id="UP001623661">
    <property type="component" value="Unassembled WGS sequence"/>
</dbReference>
<dbReference type="SUPFAM" id="SSF56300">
    <property type="entry name" value="Metallo-dependent phosphatases"/>
    <property type="match status" value="1"/>
</dbReference>
<protein>
    <submittedName>
        <fullName evidence="4">CapA family protein</fullName>
    </submittedName>
</protein>
<dbReference type="PANTHER" id="PTHR33393">
    <property type="entry name" value="POLYGLUTAMINE SYNTHESIS ACCESSORY PROTEIN RV0574C-RELATED"/>
    <property type="match status" value="1"/>
</dbReference>
<comment type="caution">
    <text evidence="4">The sequence shown here is derived from an EMBL/GenBank/DDBJ whole genome shotgun (WGS) entry which is preliminary data.</text>
</comment>
<evidence type="ECO:0000256" key="1">
    <source>
        <dbReference type="ARBA" id="ARBA00005662"/>
    </source>
</evidence>
<evidence type="ECO:0000313" key="4">
    <source>
        <dbReference type="EMBL" id="MFL0268414.1"/>
    </source>
</evidence>
<feature type="domain" description="Capsule synthesis protein CapA" evidence="3">
    <location>
        <begin position="65"/>
        <end position="293"/>
    </location>
</feature>
<dbReference type="Gene3D" id="3.60.21.10">
    <property type="match status" value="1"/>
</dbReference>
<keyword evidence="2" id="KW-0812">Transmembrane</keyword>
<reference evidence="4 5" key="1">
    <citation type="submission" date="2024-11" db="EMBL/GenBank/DDBJ databases">
        <authorList>
            <person name="Heng Y.C."/>
            <person name="Lim A.C.H."/>
            <person name="Lee J.K.Y."/>
            <person name="Kittelmann S."/>
        </authorList>
    </citation>
    <scope>NUCLEOTIDE SEQUENCE [LARGE SCALE GENOMIC DNA]</scope>
    <source>
        <strain evidence="4 5">WILCCON 0202</strain>
    </source>
</reference>
<dbReference type="InterPro" id="IPR029052">
    <property type="entry name" value="Metallo-depent_PP-like"/>
</dbReference>
<comment type="similarity">
    <text evidence="1">Belongs to the CapA family.</text>
</comment>
<evidence type="ECO:0000259" key="3">
    <source>
        <dbReference type="SMART" id="SM00854"/>
    </source>
</evidence>
<dbReference type="CDD" id="cd07381">
    <property type="entry name" value="MPP_CapA"/>
    <property type="match status" value="1"/>
</dbReference>
<feature type="transmembrane region" description="Helical" evidence="2">
    <location>
        <begin position="7"/>
        <end position="29"/>
    </location>
</feature>
<evidence type="ECO:0000313" key="5">
    <source>
        <dbReference type="Proteomes" id="UP001623661"/>
    </source>
</evidence>
<gene>
    <name evidence="4" type="ORF">ACJDUH_09875</name>
</gene>
<evidence type="ECO:0000256" key="2">
    <source>
        <dbReference type="SAM" id="Phobius"/>
    </source>
</evidence>
<dbReference type="InterPro" id="IPR019079">
    <property type="entry name" value="Capsule_synth_CapA"/>
</dbReference>
<dbReference type="RefSeq" id="WP_406765047.1">
    <property type="nucleotide sequence ID" value="NZ_JBJHZY010000002.1"/>
</dbReference>
<dbReference type="SMART" id="SM00854">
    <property type="entry name" value="PGA_cap"/>
    <property type="match status" value="1"/>
</dbReference>
<dbReference type="Pfam" id="PF09587">
    <property type="entry name" value="PGA_cap"/>
    <property type="match status" value="1"/>
</dbReference>
<dbReference type="InterPro" id="IPR052169">
    <property type="entry name" value="CW_Biosynth-Accessory"/>
</dbReference>
<keyword evidence="2" id="KW-1133">Transmembrane helix</keyword>
<dbReference type="EMBL" id="JBJHZY010000002">
    <property type="protein sequence ID" value="MFL0268414.1"/>
    <property type="molecule type" value="Genomic_DNA"/>
</dbReference>
<name>A0ABW8TSX6_9CLOT</name>
<keyword evidence="2" id="KW-0472">Membrane</keyword>
<accession>A0ABW8TSX6</accession>
<sequence length="376" mass="42560">MKINYKKIIFIVLPLISIFLLSLIIGYNYKYKKNIVKQDTTINQTDNKIEETAPAVSVPAISEVTLSSVGDCTIGSDNKFSYDGSLMQVFRNNNNDYSYFFKNVSDIFKNDDITTANLETTFTNADVKAEKEFTFKAPPDYAKVLTSASIEGVNIANNHIRDYLAKGVSDTKQSLKAEGINYFGEGEKWITEVKGIKFGFLGYTGFYYDNNFLKSLKKDIQDLKNEGCLVIINFHWGEEGSNNPNNTQRYLAHYSIDNGADLIIGHHPHVIQGLEFYKDKPIAYSLGNFCFGGNKNPSDKDTFILQSNFKFENNKLISYGIRVIPCSISSVSYKNDYCPTLLTGNKKDAFLKRINSYSFNLNFKLSDNFHDITVNN</sequence>
<keyword evidence="5" id="KW-1185">Reference proteome</keyword>
<proteinExistence type="inferred from homology"/>